<keyword evidence="2" id="KW-1185">Reference proteome</keyword>
<comment type="caution">
    <text evidence="1">The sequence shown here is derived from an EMBL/GenBank/DDBJ whole genome shotgun (WGS) entry which is preliminary data.</text>
</comment>
<reference evidence="1" key="1">
    <citation type="submission" date="2021-03" db="EMBL/GenBank/DDBJ databases">
        <title>Evolutionary priming and transition to the ectomycorrhizal habit in an iconic lineage of mushroom-forming fungi: is preadaptation a requirement?</title>
        <authorList>
            <consortium name="DOE Joint Genome Institute"/>
            <person name="Looney B.P."/>
            <person name="Miyauchi S."/>
            <person name="Morin E."/>
            <person name="Drula E."/>
            <person name="Courty P.E."/>
            <person name="Chicoki N."/>
            <person name="Fauchery L."/>
            <person name="Kohler A."/>
            <person name="Kuo A."/>
            <person name="LaButti K."/>
            <person name="Pangilinan J."/>
            <person name="Lipzen A."/>
            <person name="Riley R."/>
            <person name="Andreopoulos W."/>
            <person name="He G."/>
            <person name="Johnson J."/>
            <person name="Barry K.W."/>
            <person name="Grigoriev I.V."/>
            <person name="Nagy L."/>
            <person name="Hibbett D."/>
            <person name="Henrissat B."/>
            <person name="Matheny P.B."/>
            <person name="Labbe J."/>
            <person name="Martin A.F."/>
        </authorList>
    </citation>
    <scope>NUCLEOTIDE SEQUENCE</scope>
    <source>
        <strain evidence="1">BPL698</strain>
    </source>
</reference>
<dbReference type="Proteomes" id="UP001207468">
    <property type="component" value="Unassembled WGS sequence"/>
</dbReference>
<organism evidence="1 2">
    <name type="scientific">Russula earlei</name>
    <dbReference type="NCBI Taxonomy" id="71964"/>
    <lineage>
        <taxon>Eukaryota</taxon>
        <taxon>Fungi</taxon>
        <taxon>Dikarya</taxon>
        <taxon>Basidiomycota</taxon>
        <taxon>Agaricomycotina</taxon>
        <taxon>Agaricomycetes</taxon>
        <taxon>Russulales</taxon>
        <taxon>Russulaceae</taxon>
        <taxon>Russula</taxon>
    </lineage>
</organism>
<dbReference type="EMBL" id="JAGFNK010000182">
    <property type="protein sequence ID" value="KAI9461053.1"/>
    <property type="molecule type" value="Genomic_DNA"/>
</dbReference>
<gene>
    <name evidence="1" type="ORF">F5148DRAFT_250824</name>
</gene>
<evidence type="ECO:0000313" key="1">
    <source>
        <dbReference type="EMBL" id="KAI9461053.1"/>
    </source>
</evidence>
<accession>A0ACC0U441</accession>
<name>A0ACC0U441_9AGAM</name>
<sequence length="425" mass="48401">MSQYIDFLDDPIPGSQPGGINQSEKWWVERQEALERAGYLLRTRYRSGWKPSWTGTRKFFLDVEDGLSIRFRLGMDATRISDGKPVMLKMLPFEEGPHELEINKLFSIEPLYSDARNHCVQLLDVIQLPDDPPIIVHPMLRPFYNPPLQTFGEVRHFLFPNMRGRPIHAREPRCPPGLHVPRTLCLTHRICIPSRSTPLRSNEVRISAERLSGTHELAALRGTSLSTLACPVDTTLPMGHHWKNHCVVETSQAPEHQGHGTHHVIHFLLMYTISETWFESIISRNAKASSSWNPLVTDMIQDDPMKRPSMDEVVSRFSEIRGKLSTWKLRSRIARNMSFGQSPLGSHSAIGTYTVGYVLGRKAAIPEPEMNGRASFLPTLRFISIHLSSLSYCTLAIALSPYTYYLSHLLYFRSTHPDSFVIAYS</sequence>
<evidence type="ECO:0000313" key="2">
    <source>
        <dbReference type="Proteomes" id="UP001207468"/>
    </source>
</evidence>
<proteinExistence type="predicted"/>
<protein>
    <submittedName>
        <fullName evidence="1">Uncharacterized protein</fullName>
    </submittedName>
</protein>